<protein>
    <submittedName>
        <fullName evidence="2">Dihydrofolate reductase family protein</fullName>
    </submittedName>
</protein>
<evidence type="ECO:0000313" key="3">
    <source>
        <dbReference type="Proteomes" id="UP001597145"/>
    </source>
</evidence>
<name>A0ABW4FL34_9PSEU</name>
<proteinExistence type="predicted"/>
<dbReference type="InterPro" id="IPR024072">
    <property type="entry name" value="DHFR-like_dom_sf"/>
</dbReference>
<feature type="domain" description="Bacterial bifunctional deaminase-reductase C-terminal" evidence="1">
    <location>
        <begin position="25"/>
        <end position="95"/>
    </location>
</feature>
<dbReference type="EMBL" id="JBHUCP010000005">
    <property type="protein sequence ID" value="MFD1529717.1"/>
    <property type="molecule type" value="Genomic_DNA"/>
</dbReference>
<organism evidence="2 3">
    <name type="scientific">Pseudonocardia aurantiaca</name>
    <dbReference type="NCBI Taxonomy" id="75290"/>
    <lineage>
        <taxon>Bacteria</taxon>
        <taxon>Bacillati</taxon>
        <taxon>Actinomycetota</taxon>
        <taxon>Actinomycetes</taxon>
        <taxon>Pseudonocardiales</taxon>
        <taxon>Pseudonocardiaceae</taxon>
        <taxon>Pseudonocardia</taxon>
    </lineage>
</organism>
<sequence length="104" mass="11155">MFSTTLTDAAWHNTTLVPDDVAGTITALKQLPGKDLAVFGSSRLTVSLLDQGLVDEVRVMVNPTLLGAGPSLFAGLTERVGLELLRSTTNRSGTVLLCYRPVRR</sequence>
<evidence type="ECO:0000259" key="1">
    <source>
        <dbReference type="Pfam" id="PF01872"/>
    </source>
</evidence>
<evidence type="ECO:0000313" key="2">
    <source>
        <dbReference type="EMBL" id="MFD1529717.1"/>
    </source>
</evidence>
<dbReference type="RefSeq" id="WP_343982034.1">
    <property type="nucleotide sequence ID" value="NZ_BAAAJG010000015.1"/>
</dbReference>
<keyword evidence="3" id="KW-1185">Reference proteome</keyword>
<dbReference type="Pfam" id="PF01872">
    <property type="entry name" value="RibD_C"/>
    <property type="match status" value="1"/>
</dbReference>
<gene>
    <name evidence="2" type="ORF">ACFSCY_09720</name>
</gene>
<reference evidence="3" key="1">
    <citation type="journal article" date="2019" name="Int. J. Syst. Evol. Microbiol.">
        <title>The Global Catalogue of Microorganisms (GCM) 10K type strain sequencing project: providing services to taxonomists for standard genome sequencing and annotation.</title>
        <authorList>
            <consortium name="The Broad Institute Genomics Platform"/>
            <consortium name="The Broad Institute Genome Sequencing Center for Infectious Disease"/>
            <person name="Wu L."/>
            <person name="Ma J."/>
        </authorList>
    </citation>
    <scope>NUCLEOTIDE SEQUENCE [LARGE SCALE GENOMIC DNA]</scope>
    <source>
        <strain evidence="3">JCM 12165</strain>
    </source>
</reference>
<comment type="caution">
    <text evidence="2">The sequence shown here is derived from an EMBL/GenBank/DDBJ whole genome shotgun (WGS) entry which is preliminary data.</text>
</comment>
<dbReference type="Proteomes" id="UP001597145">
    <property type="component" value="Unassembled WGS sequence"/>
</dbReference>
<accession>A0ABW4FL34</accession>
<dbReference type="SUPFAM" id="SSF53597">
    <property type="entry name" value="Dihydrofolate reductase-like"/>
    <property type="match status" value="1"/>
</dbReference>
<dbReference type="Gene3D" id="3.40.430.10">
    <property type="entry name" value="Dihydrofolate Reductase, subunit A"/>
    <property type="match status" value="1"/>
</dbReference>
<dbReference type="InterPro" id="IPR002734">
    <property type="entry name" value="RibDG_C"/>
</dbReference>